<evidence type="ECO:0000313" key="16">
    <source>
        <dbReference type="Proteomes" id="UP000246132"/>
    </source>
</evidence>
<dbReference type="Pfam" id="PF02518">
    <property type="entry name" value="HATPase_c"/>
    <property type="match status" value="1"/>
</dbReference>
<dbReference type="InterPro" id="IPR000014">
    <property type="entry name" value="PAS"/>
</dbReference>
<dbReference type="SMART" id="SM00388">
    <property type="entry name" value="HisKA"/>
    <property type="match status" value="1"/>
</dbReference>
<dbReference type="EC" id="2.7.13.3" evidence="3"/>
<feature type="compositionally biased region" description="Basic and acidic residues" evidence="12">
    <location>
        <begin position="604"/>
        <end position="613"/>
    </location>
</feature>
<protein>
    <recommendedName>
        <fullName evidence="3">histidine kinase</fullName>
        <ecNumber evidence="3">2.7.13.3</ecNumber>
    </recommendedName>
</protein>
<evidence type="ECO:0000256" key="6">
    <source>
        <dbReference type="ARBA" id="ARBA00022741"/>
    </source>
</evidence>
<dbReference type="SUPFAM" id="SSF47384">
    <property type="entry name" value="Homodimeric domain of signal transducing histidine kinase"/>
    <property type="match status" value="1"/>
</dbReference>
<evidence type="ECO:0000256" key="4">
    <source>
        <dbReference type="ARBA" id="ARBA00022553"/>
    </source>
</evidence>
<dbReference type="Pfam" id="PF00512">
    <property type="entry name" value="HisKA"/>
    <property type="match status" value="1"/>
</dbReference>
<gene>
    <name evidence="15" type="ORF">DEM25_004090</name>
</gene>
<dbReference type="PANTHER" id="PTHR43047">
    <property type="entry name" value="TWO-COMPONENT HISTIDINE PROTEIN KINASE"/>
    <property type="match status" value="1"/>
</dbReference>
<evidence type="ECO:0000256" key="2">
    <source>
        <dbReference type="ARBA" id="ARBA00004370"/>
    </source>
</evidence>
<evidence type="ECO:0000256" key="11">
    <source>
        <dbReference type="SAM" id="Coils"/>
    </source>
</evidence>
<dbReference type="NCBIfam" id="TIGR00229">
    <property type="entry name" value="sensory_box"/>
    <property type="match status" value="1"/>
</dbReference>
<dbReference type="CDD" id="cd00130">
    <property type="entry name" value="PAS"/>
    <property type="match status" value="1"/>
</dbReference>
<proteinExistence type="predicted"/>
<dbReference type="PRINTS" id="PR00344">
    <property type="entry name" value="BCTRLSENSOR"/>
</dbReference>
<keyword evidence="5" id="KW-0808">Transferase</keyword>
<feature type="region of interest" description="Disordered" evidence="12">
    <location>
        <begin position="475"/>
        <end position="500"/>
    </location>
</feature>
<dbReference type="InterPro" id="IPR035965">
    <property type="entry name" value="PAS-like_dom_sf"/>
</dbReference>
<evidence type="ECO:0000259" key="14">
    <source>
        <dbReference type="PROSITE" id="PS50112"/>
    </source>
</evidence>
<dbReference type="InterPro" id="IPR013767">
    <property type="entry name" value="PAS_fold"/>
</dbReference>
<dbReference type="SUPFAM" id="SSF55874">
    <property type="entry name" value="ATPase domain of HSP90 chaperone/DNA topoisomerase II/histidine kinase"/>
    <property type="match status" value="1"/>
</dbReference>
<sequence length="1170" mass="122494">MADAASMADDMTNSRNWDGTSFIDIAVQDGVREAMLSGQAALIIDRKSGALRWSNGAAAGLFGLSAIGSRAGETALSPAAETGMRQVRAVLGALKDEPRTALVRLRSGLTSRLVKAHVRRIDLAGVRGKHALVTAPARDTQMNEAECLAVALTGLEDEGAGAAIIDGGGRVLSAGSSYEALGVPADIARDLAARTRGEADRLVKQIVDLPDTGSAVAAGVGRLADLPERYLIVALALADRPAEPASIAAAAAVDLMPGDFATAAEMDVAPAASRNPDEDISPVATESDASGVGADANRNTQTAEEPEREPAEIATVPAPAPFTGPDLGSGPIRFVWKTDRDGVFVDVSPEFSRAVGPNAAELAGHGFADIVDRLALDPAGEIVAALSRRDTWSGKSVLWPVQGTDQQVPVDLAALPYYSREREFEGYRGFGIARMADIATDPDARGLALTTPLGAPAETGADSADEYVVDDQGPAAEADDGAAETGEAAGSDAPDLSHEPPVLAVAPAHPMRRRSDTIVPFPDAAAEERNNAAPGPHLSDEEAEAFRKIGQALGRRDDGVETGTFEGQSSPASAGDDATLADEPGEETVEAEHHPALEPAIEKAAAEDRKAEGHDDEDDRHDMPDDVLAVEADGSTLEDVPPGEPWAETPVDGEAPVPATDGLAPETLDELPLPLLIVRNEQALYTNAAFAAMAGDADTGALNQRGLDMLFGGSAPDTEDDAGDRAITLVGADGQPIAARAHLQIVPWMGARALMFAFEPRPLADDTTSASAALPGDTATGGAPEPSDVASRPDPHAVSAAEAAELRAILDTATDGVILIGADSTIRSLNGSASALFGYPNEEIEGKSFSFLFAHESQRAAMDYLHGLSNNGVASVLNEGREVLGRERNGGFLPLFMTIGRMPASNGFCAVIRDITPWKQTEQALQDAKRQAEQASNTKSEFLAKISHEIRTPLNAIIGFSELMAEERFGPIGNERYRDYLADINKSGRHVLDLVNDLLDISKIEAGKQELEFESVALNEAIGEAIAMVQPQANRNQIIVRSSLESTVPPVVADLRSVKQIVLNLLSNAIRFTHAGGQVIVSTSYTGNGAVLLRIRDSGIGMSEKELESALKPFQQVTAVGQRRGDGTGLGLPLTKALVEANRAEFGISSEPGQGTRVDIIFPPARVLAS</sequence>
<keyword evidence="4" id="KW-0597">Phosphoprotein</keyword>
<keyword evidence="6" id="KW-0547">Nucleotide-binding</keyword>
<evidence type="ECO:0000256" key="1">
    <source>
        <dbReference type="ARBA" id="ARBA00000085"/>
    </source>
</evidence>
<evidence type="ECO:0000313" key="15">
    <source>
        <dbReference type="EMBL" id="RKF07054.1"/>
    </source>
</evidence>
<evidence type="ECO:0000256" key="12">
    <source>
        <dbReference type="SAM" id="MobiDB-lite"/>
    </source>
</evidence>
<evidence type="ECO:0000256" key="5">
    <source>
        <dbReference type="ARBA" id="ARBA00022679"/>
    </source>
</evidence>
<feature type="region of interest" description="Disordered" evidence="12">
    <location>
        <begin position="270"/>
        <end position="311"/>
    </location>
</feature>
<evidence type="ECO:0000256" key="10">
    <source>
        <dbReference type="ARBA" id="ARBA00023136"/>
    </source>
</evidence>
<feature type="domain" description="PAS" evidence="14">
    <location>
        <begin position="802"/>
        <end position="880"/>
    </location>
</feature>
<evidence type="ECO:0000256" key="9">
    <source>
        <dbReference type="ARBA" id="ARBA00023012"/>
    </source>
</evidence>
<feature type="compositionally biased region" description="Low complexity" evidence="12">
    <location>
        <begin position="483"/>
        <end position="493"/>
    </location>
</feature>
<keyword evidence="10" id="KW-0472">Membrane</keyword>
<dbReference type="AlphaFoldDB" id="A0A3A8AK65"/>
<dbReference type="PANTHER" id="PTHR43047:SF72">
    <property type="entry name" value="OSMOSENSING HISTIDINE PROTEIN KINASE SLN1"/>
    <property type="match status" value="1"/>
</dbReference>
<dbReference type="Gene3D" id="3.30.450.20">
    <property type="entry name" value="PAS domain"/>
    <property type="match status" value="2"/>
</dbReference>
<reference evidence="15 16" key="1">
    <citation type="journal article" date="2018" name="Int. J. Syst. Bacteriol.">
        <title>Oceaniradius stylonemae gen. nov., sp. nov., isolated from a red alga, Stylonema cornu-cervi.</title>
        <authorList>
            <person name="Jeong S."/>
        </authorList>
    </citation>
    <scope>NUCLEOTIDE SEQUENCE [LARGE SCALE GENOMIC DNA]</scope>
    <source>
        <strain evidence="15 16">StC1</strain>
    </source>
</reference>
<feature type="domain" description="Histidine kinase" evidence="13">
    <location>
        <begin position="945"/>
        <end position="1166"/>
    </location>
</feature>
<dbReference type="PROSITE" id="PS50109">
    <property type="entry name" value="HIS_KIN"/>
    <property type="match status" value="1"/>
</dbReference>
<keyword evidence="7" id="KW-0418">Kinase</keyword>
<keyword evidence="16" id="KW-1185">Reference proteome</keyword>
<keyword evidence="9" id="KW-0902">Two-component regulatory system</keyword>
<evidence type="ECO:0000256" key="3">
    <source>
        <dbReference type="ARBA" id="ARBA00012438"/>
    </source>
</evidence>
<evidence type="ECO:0000256" key="8">
    <source>
        <dbReference type="ARBA" id="ARBA00022840"/>
    </source>
</evidence>
<feature type="compositionally biased region" description="Basic and acidic residues" evidence="12">
    <location>
        <begin position="590"/>
        <end position="599"/>
    </location>
</feature>
<dbReference type="EMBL" id="QFWV02000004">
    <property type="protein sequence ID" value="RKF07054.1"/>
    <property type="molecule type" value="Genomic_DNA"/>
</dbReference>
<accession>A0A3A8AK65</accession>
<dbReference type="InterPro" id="IPR036097">
    <property type="entry name" value="HisK_dim/P_sf"/>
</dbReference>
<feature type="coiled-coil region" evidence="11">
    <location>
        <begin position="918"/>
        <end position="945"/>
    </location>
</feature>
<dbReference type="Proteomes" id="UP000246132">
    <property type="component" value="Unassembled WGS sequence"/>
</dbReference>
<dbReference type="GO" id="GO:0000155">
    <property type="term" value="F:phosphorelay sensor kinase activity"/>
    <property type="evidence" value="ECO:0007669"/>
    <property type="project" value="InterPro"/>
</dbReference>
<dbReference type="Gene3D" id="1.10.287.130">
    <property type="match status" value="1"/>
</dbReference>
<feature type="region of interest" description="Disordered" evidence="12">
    <location>
        <begin position="604"/>
        <end position="623"/>
    </location>
</feature>
<dbReference type="GO" id="GO:0009927">
    <property type="term" value="F:histidine phosphotransfer kinase activity"/>
    <property type="evidence" value="ECO:0007669"/>
    <property type="project" value="TreeGrafter"/>
</dbReference>
<dbReference type="Gene3D" id="3.30.565.10">
    <property type="entry name" value="Histidine kinase-like ATPase, C-terminal domain"/>
    <property type="match status" value="1"/>
</dbReference>
<keyword evidence="8" id="KW-0067">ATP-binding</keyword>
<evidence type="ECO:0000259" key="13">
    <source>
        <dbReference type="PROSITE" id="PS50109"/>
    </source>
</evidence>
<feature type="region of interest" description="Disordered" evidence="12">
    <location>
        <begin position="553"/>
        <end position="599"/>
    </location>
</feature>
<comment type="catalytic activity">
    <reaction evidence="1">
        <text>ATP + protein L-histidine = ADP + protein N-phospho-L-histidine.</text>
        <dbReference type="EC" id="2.7.13.3"/>
    </reaction>
</comment>
<dbReference type="SMART" id="SM00387">
    <property type="entry name" value="HATPase_c"/>
    <property type="match status" value="1"/>
</dbReference>
<dbReference type="Pfam" id="PF00989">
    <property type="entry name" value="PAS"/>
    <property type="match status" value="1"/>
</dbReference>
<comment type="caution">
    <text evidence="15">The sequence shown here is derived from an EMBL/GenBank/DDBJ whole genome shotgun (WGS) entry which is preliminary data.</text>
</comment>
<name>A0A3A8AK65_9HYPH</name>
<feature type="region of interest" description="Disordered" evidence="12">
    <location>
        <begin position="767"/>
        <end position="797"/>
    </location>
</feature>
<dbReference type="GO" id="GO:0005886">
    <property type="term" value="C:plasma membrane"/>
    <property type="evidence" value="ECO:0007669"/>
    <property type="project" value="TreeGrafter"/>
</dbReference>
<dbReference type="PROSITE" id="PS50112">
    <property type="entry name" value="PAS"/>
    <property type="match status" value="1"/>
</dbReference>
<organism evidence="15 16">
    <name type="scientific">Oceaniradius stylonematis</name>
    <dbReference type="NCBI Taxonomy" id="2184161"/>
    <lineage>
        <taxon>Bacteria</taxon>
        <taxon>Pseudomonadati</taxon>
        <taxon>Pseudomonadota</taxon>
        <taxon>Alphaproteobacteria</taxon>
        <taxon>Hyphomicrobiales</taxon>
        <taxon>Ahrensiaceae</taxon>
        <taxon>Oceaniradius</taxon>
    </lineage>
</organism>
<dbReference type="GO" id="GO:0006355">
    <property type="term" value="P:regulation of DNA-templated transcription"/>
    <property type="evidence" value="ECO:0007669"/>
    <property type="project" value="InterPro"/>
</dbReference>
<dbReference type="InterPro" id="IPR003594">
    <property type="entry name" value="HATPase_dom"/>
</dbReference>
<comment type="subcellular location">
    <subcellularLocation>
        <location evidence="2">Membrane</location>
    </subcellularLocation>
</comment>
<dbReference type="CDD" id="cd00082">
    <property type="entry name" value="HisKA"/>
    <property type="match status" value="1"/>
</dbReference>
<keyword evidence="11" id="KW-0175">Coiled coil</keyword>
<feature type="compositionally biased region" description="Acidic residues" evidence="12">
    <location>
        <begin position="579"/>
        <end position="589"/>
    </location>
</feature>
<dbReference type="InterPro" id="IPR003661">
    <property type="entry name" value="HisK_dim/P_dom"/>
</dbReference>
<dbReference type="SUPFAM" id="SSF55785">
    <property type="entry name" value="PYP-like sensor domain (PAS domain)"/>
    <property type="match status" value="2"/>
</dbReference>
<dbReference type="GO" id="GO:0005524">
    <property type="term" value="F:ATP binding"/>
    <property type="evidence" value="ECO:0007669"/>
    <property type="project" value="UniProtKB-KW"/>
</dbReference>
<dbReference type="FunFam" id="1.10.287.130:FF:000038">
    <property type="entry name" value="Sensory transduction histidine kinase"/>
    <property type="match status" value="1"/>
</dbReference>
<dbReference type="InterPro" id="IPR004358">
    <property type="entry name" value="Sig_transdc_His_kin-like_C"/>
</dbReference>
<dbReference type="InterPro" id="IPR005467">
    <property type="entry name" value="His_kinase_dom"/>
</dbReference>
<dbReference type="InterPro" id="IPR036890">
    <property type="entry name" value="HATPase_C_sf"/>
</dbReference>
<evidence type="ECO:0000256" key="7">
    <source>
        <dbReference type="ARBA" id="ARBA00022777"/>
    </source>
</evidence>
<dbReference type="SMART" id="SM00091">
    <property type="entry name" value="PAS"/>
    <property type="match status" value="2"/>
</dbReference>